<accession>A0A6P7SIG7</accession>
<keyword evidence="2" id="KW-1185">Reference proteome</keyword>
<evidence type="ECO:0000313" key="2">
    <source>
        <dbReference type="Proteomes" id="UP000515154"/>
    </source>
</evidence>
<feature type="region of interest" description="Disordered" evidence="1">
    <location>
        <begin position="225"/>
        <end position="268"/>
    </location>
</feature>
<dbReference type="AlphaFoldDB" id="A0A6P7SIG7"/>
<evidence type="ECO:0000256" key="1">
    <source>
        <dbReference type="SAM" id="MobiDB-lite"/>
    </source>
</evidence>
<dbReference type="RefSeq" id="XP_036359913.1">
    <property type="nucleotide sequence ID" value="XM_036504020.1"/>
</dbReference>
<evidence type="ECO:0000313" key="3">
    <source>
        <dbReference type="RefSeq" id="XP_029637778.1"/>
    </source>
</evidence>
<dbReference type="Proteomes" id="UP000515154">
    <property type="component" value="Linkage group LG6"/>
</dbReference>
<organism evidence="2 3">
    <name type="scientific">Octopus sinensis</name>
    <name type="common">East Asian common octopus</name>
    <dbReference type="NCBI Taxonomy" id="2607531"/>
    <lineage>
        <taxon>Eukaryota</taxon>
        <taxon>Metazoa</taxon>
        <taxon>Spiralia</taxon>
        <taxon>Lophotrochozoa</taxon>
        <taxon>Mollusca</taxon>
        <taxon>Cephalopoda</taxon>
        <taxon>Coleoidea</taxon>
        <taxon>Octopodiformes</taxon>
        <taxon>Octopoda</taxon>
        <taxon>Incirrata</taxon>
        <taxon>Octopodidae</taxon>
        <taxon>Octopus</taxon>
    </lineage>
</organism>
<dbReference type="KEGG" id="osn:115213021"/>
<dbReference type="Gene3D" id="3.40.50.10140">
    <property type="entry name" value="Toll/interleukin-1 receptor homology (TIR) domain"/>
    <property type="match status" value="1"/>
</dbReference>
<proteinExistence type="predicted"/>
<dbReference type="InterPro" id="IPR035897">
    <property type="entry name" value="Toll_tir_struct_dom_sf"/>
</dbReference>
<gene>
    <name evidence="3 4 5" type="primary">LOC115213021</name>
</gene>
<dbReference type="RefSeq" id="XP_029637778.1">
    <property type="nucleotide sequence ID" value="XM_029781918.2"/>
</dbReference>
<name>A0A6P7SIG7_9MOLL</name>
<evidence type="ECO:0000313" key="5">
    <source>
        <dbReference type="RefSeq" id="XP_036359913.1"/>
    </source>
</evidence>
<dbReference type="RefSeq" id="XP_029637779.1">
    <property type="nucleotide sequence ID" value="XM_029781919.2"/>
</dbReference>
<evidence type="ECO:0000313" key="4">
    <source>
        <dbReference type="RefSeq" id="XP_029637779.1"/>
    </source>
</evidence>
<sequence length="268" mass="30535">MEGTSSNTVSNIRCSGSFSSNSKNSHEFGNCVFYHDDDETLATDVVDQISKVSKCMLYSEIKTRKNNFFGHLSDITQNCTYIILLITENMQKDEQTQHLRDELIRIAPKKIFIITNGEVNTNDFGIASYRKIDWRIPDKDKARKIQAYFKDTEHEIASQEPPKPIIYIANAIMQAGNNNVVNVYEATEKPRDMRELMNLNMNKIEPNEVEPNKVEQITAGLNKTELNKVKPSKAELNKVEPNKVEPNKAELNKIEPSKAELNKAEPNN</sequence>
<protein>
    <submittedName>
        <fullName evidence="3 4">Uncharacterized protein LOC115213021 isoform X1</fullName>
    </submittedName>
</protein>
<reference evidence="3 4" key="1">
    <citation type="submission" date="2025-08" db="UniProtKB">
        <authorList>
            <consortium name="RefSeq"/>
        </authorList>
    </citation>
    <scope>IDENTIFICATION</scope>
</reference>